<name>A0AAD9BUE6_DISEL</name>
<organism evidence="2 3">
    <name type="scientific">Dissostichus eleginoides</name>
    <name type="common">Patagonian toothfish</name>
    <name type="synonym">Dissostichus amissus</name>
    <dbReference type="NCBI Taxonomy" id="100907"/>
    <lineage>
        <taxon>Eukaryota</taxon>
        <taxon>Metazoa</taxon>
        <taxon>Chordata</taxon>
        <taxon>Craniata</taxon>
        <taxon>Vertebrata</taxon>
        <taxon>Euteleostomi</taxon>
        <taxon>Actinopterygii</taxon>
        <taxon>Neopterygii</taxon>
        <taxon>Teleostei</taxon>
        <taxon>Neoteleostei</taxon>
        <taxon>Acanthomorphata</taxon>
        <taxon>Eupercaria</taxon>
        <taxon>Perciformes</taxon>
        <taxon>Notothenioidei</taxon>
        <taxon>Nototheniidae</taxon>
        <taxon>Dissostichus</taxon>
    </lineage>
</organism>
<evidence type="ECO:0000313" key="2">
    <source>
        <dbReference type="EMBL" id="KAK1890160.1"/>
    </source>
</evidence>
<feature type="region of interest" description="Disordered" evidence="1">
    <location>
        <begin position="1"/>
        <end position="20"/>
    </location>
</feature>
<proteinExistence type="predicted"/>
<dbReference type="EMBL" id="JASDAP010000016">
    <property type="protein sequence ID" value="KAK1890160.1"/>
    <property type="molecule type" value="Genomic_DNA"/>
</dbReference>
<protein>
    <submittedName>
        <fullName evidence="2">Ras GTPase-activating protein gap-2</fullName>
    </submittedName>
</protein>
<gene>
    <name evidence="2" type="ORF">KUDE01_014832</name>
</gene>
<evidence type="ECO:0000256" key="1">
    <source>
        <dbReference type="SAM" id="MobiDB-lite"/>
    </source>
</evidence>
<keyword evidence="3" id="KW-1185">Reference proteome</keyword>
<comment type="caution">
    <text evidence="2">The sequence shown here is derived from an EMBL/GenBank/DDBJ whole genome shotgun (WGS) entry which is preliminary data.</text>
</comment>
<dbReference type="Proteomes" id="UP001228049">
    <property type="component" value="Unassembled WGS sequence"/>
</dbReference>
<dbReference type="AlphaFoldDB" id="A0AAD9BUE6"/>
<reference evidence="2" key="1">
    <citation type="submission" date="2023-04" db="EMBL/GenBank/DDBJ databases">
        <title>Chromosome-level genome of Chaenocephalus aceratus.</title>
        <authorList>
            <person name="Park H."/>
        </authorList>
    </citation>
    <scope>NUCLEOTIDE SEQUENCE</scope>
    <source>
        <strain evidence="2">DE</strain>
        <tissue evidence="2">Muscle</tissue>
    </source>
</reference>
<accession>A0AAD9BUE6</accession>
<feature type="non-terminal residue" evidence="2">
    <location>
        <position position="1"/>
    </location>
</feature>
<evidence type="ECO:0000313" key="3">
    <source>
        <dbReference type="Proteomes" id="UP001228049"/>
    </source>
</evidence>
<sequence>EPEGVSVGVMDRPSKKQVDREHFLKVSQTQCQDGDLTRVAPAYRNLGTSGKSPGERLAAGWEEVSDLSDTQMCGLLPVRGWDNSLIRRPCQAE</sequence>
<feature type="non-terminal residue" evidence="2">
    <location>
        <position position="93"/>
    </location>
</feature>